<accession>A0ABD3BRY6</accession>
<reference evidence="2" key="1">
    <citation type="journal article" date="2024" name="IScience">
        <title>Strigolactones Initiate the Formation of Haustorium-like Structures in Castilleja.</title>
        <authorList>
            <person name="Buerger M."/>
            <person name="Peterson D."/>
            <person name="Chory J."/>
        </authorList>
    </citation>
    <scope>NUCLEOTIDE SEQUENCE [LARGE SCALE GENOMIC DNA]</scope>
</reference>
<evidence type="ECO:0000313" key="2">
    <source>
        <dbReference type="Proteomes" id="UP001632038"/>
    </source>
</evidence>
<dbReference type="Proteomes" id="UP001632038">
    <property type="component" value="Unassembled WGS sequence"/>
</dbReference>
<sequence>MGVLFFDRMSDQIVESILAELQPASEFVIPLAKYAEAVYDRSYTGFCGHAF</sequence>
<proteinExistence type="predicted"/>
<evidence type="ECO:0000313" key="1">
    <source>
        <dbReference type="EMBL" id="KAL3619465.1"/>
    </source>
</evidence>
<organism evidence="1 2">
    <name type="scientific">Castilleja foliolosa</name>
    <dbReference type="NCBI Taxonomy" id="1961234"/>
    <lineage>
        <taxon>Eukaryota</taxon>
        <taxon>Viridiplantae</taxon>
        <taxon>Streptophyta</taxon>
        <taxon>Embryophyta</taxon>
        <taxon>Tracheophyta</taxon>
        <taxon>Spermatophyta</taxon>
        <taxon>Magnoliopsida</taxon>
        <taxon>eudicotyledons</taxon>
        <taxon>Gunneridae</taxon>
        <taxon>Pentapetalae</taxon>
        <taxon>asterids</taxon>
        <taxon>lamiids</taxon>
        <taxon>Lamiales</taxon>
        <taxon>Orobanchaceae</taxon>
        <taxon>Pedicularideae</taxon>
        <taxon>Castillejinae</taxon>
        <taxon>Castilleja</taxon>
    </lineage>
</organism>
<dbReference type="EMBL" id="JAVIJP010000069">
    <property type="protein sequence ID" value="KAL3619465.1"/>
    <property type="molecule type" value="Genomic_DNA"/>
</dbReference>
<protein>
    <submittedName>
        <fullName evidence="1">Uncharacterized protein</fullName>
    </submittedName>
</protein>
<keyword evidence="2" id="KW-1185">Reference proteome</keyword>
<comment type="caution">
    <text evidence="1">The sequence shown here is derived from an EMBL/GenBank/DDBJ whole genome shotgun (WGS) entry which is preliminary data.</text>
</comment>
<dbReference type="AlphaFoldDB" id="A0ABD3BRY6"/>
<name>A0ABD3BRY6_9LAMI</name>
<gene>
    <name evidence="1" type="ORF">CASFOL_037035</name>
</gene>